<evidence type="ECO:0000313" key="7">
    <source>
        <dbReference type="EMBL" id="MBM3225257.1"/>
    </source>
</evidence>
<sequence length="179" mass="20279">MKSVLMAYLLWCLGGPLGLYKFYLGRPGMGLLYVFTCGGFLVGWLSDFLTLPRQVQMANLLLHYQSERPGSVLRRELEELKRTLYTLLAGDTNTAPAGWRDVLKEKMKPRFTDEELMVQLLRASQKHGGRLSVTQGVMETGVLFGDVERVLQSMVKSNYVYVDNDPATGVLVYVFKEIF</sequence>
<dbReference type="GO" id="GO:0016020">
    <property type="term" value="C:membrane"/>
    <property type="evidence" value="ECO:0007669"/>
    <property type="project" value="UniProtKB-SubCell"/>
</dbReference>
<gene>
    <name evidence="7" type="ORF">FJZ47_15845</name>
</gene>
<evidence type="ECO:0000256" key="4">
    <source>
        <dbReference type="ARBA" id="ARBA00023136"/>
    </source>
</evidence>
<dbReference type="Pfam" id="PF05154">
    <property type="entry name" value="TM2"/>
    <property type="match status" value="1"/>
</dbReference>
<evidence type="ECO:0000256" key="2">
    <source>
        <dbReference type="ARBA" id="ARBA00022692"/>
    </source>
</evidence>
<evidence type="ECO:0000256" key="1">
    <source>
        <dbReference type="ARBA" id="ARBA00004141"/>
    </source>
</evidence>
<reference evidence="7" key="1">
    <citation type="submission" date="2019-03" db="EMBL/GenBank/DDBJ databases">
        <title>Lake Tanganyika Metagenome-Assembled Genomes (MAGs).</title>
        <authorList>
            <person name="Tran P."/>
        </authorList>
    </citation>
    <scope>NUCLEOTIDE SEQUENCE</scope>
    <source>
        <strain evidence="7">K_DeepCast_65m_m2_066</strain>
    </source>
</reference>
<organism evidence="7 8">
    <name type="scientific">Tectimicrobiota bacterium</name>
    <dbReference type="NCBI Taxonomy" id="2528274"/>
    <lineage>
        <taxon>Bacteria</taxon>
        <taxon>Pseudomonadati</taxon>
        <taxon>Nitrospinota/Tectimicrobiota group</taxon>
        <taxon>Candidatus Tectimicrobiota</taxon>
    </lineage>
</organism>
<keyword evidence="4 5" id="KW-0472">Membrane</keyword>
<evidence type="ECO:0000313" key="8">
    <source>
        <dbReference type="Proteomes" id="UP000712673"/>
    </source>
</evidence>
<accession>A0A937W260</accession>
<dbReference type="Proteomes" id="UP000712673">
    <property type="component" value="Unassembled WGS sequence"/>
</dbReference>
<dbReference type="AlphaFoldDB" id="A0A937W260"/>
<name>A0A937W260_UNCTE</name>
<dbReference type="PANTHER" id="PTHR44733">
    <property type="entry name" value="DNAJ HOMOLOG SUBFAMILY C MEMBER 22"/>
    <property type="match status" value="1"/>
</dbReference>
<keyword evidence="2 5" id="KW-0812">Transmembrane</keyword>
<dbReference type="PANTHER" id="PTHR44733:SF1">
    <property type="entry name" value="DNAJ HOMOLOG SUBFAMILY C MEMBER 22"/>
    <property type="match status" value="1"/>
</dbReference>
<feature type="domain" description="TM2" evidence="6">
    <location>
        <begin position="2"/>
        <end position="48"/>
    </location>
</feature>
<comment type="subcellular location">
    <subcellularLocation>
        <location evidence="1">Membrane</location>
        <topology evidence="1">Multi-pass membrane protein</topology>
    </subcellularLocation>
</comment>
<protein>
    <submittedName>
        <fullName evidence="7">TM2 domain-containing protein</fullName>
    </submittedName>
</protein>
<keyword evidence="3 5" id="KW-1133">Transmembrane helix</keyword>
<feature type="transmembrane region" description="Helical" evidence="5">
    <location>
        <begin position="30"/>
        <end position="51"/>
    </location>
</feature>
<evidence type="ECO:0000256" key="5">
    <source>
        <dbReference type="SAM" id="Phobius"/>
    </source>
</evidence>
<proteinExistence type="predicted"/>
<dbReference type="InterPro" id="IPR007829">
    <property type="entry name" value="TM2"/>
</dbReference>
<evidence type="ECO:0000259" key="6">
    <source>
        <dbReference type="Pfam" id="PF05154"/>
    </source>
</evidence>
<evidence type="ECO:0000256" key="3">
    <source>
        <dbReference type="ARBA" id="ARBA00022989"/>
    </source>
</evidence>
<comment type="caution">
    <text evidence="7">The sequence shown here is derived from an EMBL/GenBank/DDBJ whole genome shotgun (WGS) entry which is preliminary data.</text>
</comment>
<dbReference type="EMBL" id="VGLS01000524">
    <property type="protein sequence ID" value="MBM3225257.1"/>
    <property type="molecule type" value="Genomic_DNA"/>
</dbReference>